<organism evidence="5 6">
    <name type="scientific">Malassezia brasiliensis</name>
    <dbReference type="NCBI Taxonomy" id="1821822"/>
    <lineage>
        <taxon>Eukaryota</taxon>
        <taxon>Fungi</taxon>
        <taxon>Dikarya</taxon>
        <taxon>Basidiomycota</taxon>
        <taxon>Ustilaginomycotina</taxon>
        <taxon>Malasseziomycetes</taxon>
        <taxon>Malasseziales</taxon>
        <taxon>Malasseziaceae</taxon>
        <taxon>Malassezia</taxon>
    </lineage>
</organism>
<dbReference type="GO" id="GO:0032511">
    <property type="term" value="P:late endosome to vacuole transport via multivesicular body sorting pathway"/>
    <property type="evidence" value="ECO:0007669"/>
    <property type="project" value="TreeGrafter"/>
</dbReference>
<dbReference type="InterPro" id="IPR005024">
    <property type="entry name" value="Snf7_fam"/>
</dbReference>
<feature type="compositionally biased region" description="Acidic residues" evidence="4">
    <location>
        <begin position="197"/>
        <end position="209"/>
    </location>
</feature>
<keyword evidence="6" id="KW-1185">Reference proteome</keyword>
<dbReference type="EMBL" id="CP119954">
    <property type="protein sequence ID" value="WFC96589.1"/>
    <property type="molecule type" value="Genomic_DNA"/>
</dbReference>
<gene>
    <name evidence="5" type="primary">VPS60</name>
    <name evidence="5" type="ORF">MBRA1_003250</name>
</gene>
<feature type="compositionally biased region" description="Acidic residues" evidence="4">
    <location>
        <begin position="169"/>
        <end position="179"/>
    </location>
</feature>
<accession>A0AAF0DVK8</accession>
<reference evidence="5" key="1">
    <citation type="submission" date="2023-03" db="EMBL/GenBank/DDBJ databases">
        <title>Mating type loci evolution in Malassezia.</title>
        <authorList>
            <person name="Coelho M.A."/>
        </authorList>
    </citation>
    <scope>NUCLEOTIDE SEQUENCE</scope>
    <source>
        <strain evidence="5">CBS 14135</strain>
    </source>
</reference>
<dbReference type="AlphaFoldDB" id="A0AAF0DVK8"/>
<dbReference type="Gene3D" id="6.10.250.1710">
    <property type="match status" value="1"/>
</dbReference>
<name>A0AAF0DVK8_9BASI</name>
<evidence type="ECO:0000256" key="3">
    <source>
        <dbReference type="SAM" id="Coils"/>
    </source>
</evidence>
<dbReference type="Proteomes" id="UP001216638">
    <property type="component" value="Chromosome 4"/>
</dbReference>
<dbReference type="GO" id="GO:0006900">
    <property type="term" value="P:vesicle budding from membrane"/>
    <property type="evidence" value="ECO:0007669"/>
    <property type="project" value="TreeGrafter"/>
</dbReference>
<evidence type="ECO:0000256" key="1">
    <source>
        <dbReference type="ARBA" id="ARBA00006190"/>
    </source>
</evidence>
<evidence type="ECO:0000256" key="2">
    <source>
        <dbReference type="ARBA" id="ARBA00023054"/>
    </source>
</evidence>
<feature type="coiled-coil region" evidence="3">
    <location>
        <begin position="64"/>
        <end position="147"/>
    </location>
</feature>
<dbReference type="GO" id="GO:0005771">
    <property type="term" value="C:multivesicular body"/>
    <property type="evidence" value="ECO:0007669"/>
    <property type="project" value="TreeGrafter"/>
</dbReference>
<dbReference type="PANTHER" id="PTHR22761:SF12">
    <property type="entry name" value="CHARGED MULTIVESICULAR BODY PROTEIN 5"/>
    <property type="match status" value="1"/>
</dbReference>
<keyword evidence="2 3" id="KW-0175">Coiled coil</keyword>
<sequence>MYRLLGLSQNKPKPDLQQAIASTDARAEATQVKISRLDAELGRYRDQMKRMRDGPGKTAVQQRAMRVLKQKRMYEAQIEQLTQQSYNMEQSMMTTENLRNTMATVDAMQQANKQLRKTYGNLDIDKIERIQDDMEDLLEQSNALQETMSRSYGVPDDIDETELEAELEALEEEPAEQEFEVPSYLQHAAPAPSQIDFVDELPSEPQLEEAEGKMRAA</sequence>
<dbReference type="Gene3D" id="1.10.287.1060">
    <property type="entry name" value="ESAT-6-like"/>
    <property type="match status" value="1"/>
</dbReference>
<evidence type="ECO:0000256" key="4">
    <source>
        <dbReference type="SAM" id="MobiDB-lite"/>
    </source>
</evidence>
<dbReference type="Pfam" id="PF03357">
    <property type="entry name" value="Snf7"/>
    <property type="match status" value="1"/>
</dbReference>
<protein>
    <submittedName>
        <fullName evidence="5">Vacuolar protein-sorting-associated protein 60</fullName>
    </submittedName>
</protein>
<feature type="region of interest" description="Disordered" evidence="4">
    <location>
        <begin position="169"/>
        <end position="217"/>
    </location>
</feature>
<proteinExistence type="inferred from homology"/>
<comment type="similarity">
    <text evidence="1">Belongs to the SNF7 family.</text>
</comment>
<evidence type="ECO:0000313" key="5">
    <source>
        <dbReference type="EMBL" id="WFC96589.1"/>
    </source>
</evidence>
<dbReference type="PANTHER" id="PTHR22761">
    <property type="entry name" value="CHARGED MULTIVESICULAR BODY PROTEIN"/>
    <property type="match status" value="1"/>
</dbReference>
<evidence type="ECO:0000313" key="6">
    <source>
        <dbReference type="Proteomes" id="UP001216638"/>
    </source>
</evidence>